<proteinExistence type="predicted"/>
<accession>A0A9K3N3G4</accession>
<name>A0A9K3N3G4_HELAN</name>
<dbReference type="EMBL" id="MNCJ02000325">
    <property type="protein sequence ID" value="KAF5784988.1"/>
    <property type="molecule type" value="Genomic_DNA"/>
</dbReference>
<protein>
    <submittedName>
        <fullName evidence="1">Uncharacterized protein</fullName>
    </submittedName>
</protein>
<evidence type="ECO:0000313" key="2">
    <source>
        <dbReference type="Proteomes" id="UP000215914"/>
    </source>
</evidence>
<gene>
    <name evidence="1" type="ORF">HanXRQr2_Chr10g0423281</name>
</gene>
<organism evidence="1 2">
    <name type="scientific">Helianthus annuus</name>
    <name type="common">Common sunflower</name>
    <dbReference type="NCBI Taxonomy" id="4232"/>
    <lineage>
        <taxon>Eukaryota</taxon>
        <taxon>Viridiplantae</taxon>
        <taxon>Streptophyta</taxon>
        <taxon>Embryophyta</taxon>
        <taxon>Tracheophyta</taxon>
        <taxon>Spermatophyta</taxon>
        <taxon>Magnoliopsida</taxon>
        <taxon>eudicotyledons</taxon>
        <taxon>Gunneridae</taxon>
        <taxon>Pentapetalae</taxon>
        <taxon>asterids</taxon>
        <taxon>campanulids</taxon>
        <taxon>Asterales</taxon>
        <taxon>Asteraceae</taxon>
        <taxon>Asteroideae</taxon>
        <taxon>Heliantheae alliance</taxon>
        <taxon>Heliantheae</taxon>
        <taxon>Helianthus</taxon>
    </lineage>
</organism>
<dbReference type="Proteomes" id="UP000215914">
    <property type="component" value="Unassembled WGS sequence"/>
</dbReference>
<sequence length="87" mass="10047">MEANIIRIWLYFYDARGLNLGFCSGIEYASSICFFMEKLNGPGRVALHLAIHHLLSSVFITIIIRQKILPDNHHLYHSVFIIFQNPS</sequence>
<dbReference type="AlphaFoldDB" id="A0A9K3N3G4"/>
<reference evidence="1" key="1">
    <citation type="journal article" date="2017" name="Nature">
        <title>The sunflower genome provides insights into oil metabolism, flowering and Asterid evolution.</title>
        <authorList>
            <person name="Badouin H."/>
            <person name="Gouzy J."/>
            <person name="Grassa C.J."/>
            <person name="Murat F."/>
            <person name="Staton S.E."/>
            <person name="Cottret L."/>
            <person name="Lelandais-Briere C."/>
            <person name="Owens G.L."/>
            <person name="Carrere S."/>
            <person name="Mayjonade B."/>
            <person name="Legrand L."/>
            <person name="Gill N."/>
            <person name="Kane N.C."/>
            <person name="Bowers J.E."/>
            <person name="Hubner S."/>
            <person name="Bellec A."/>
            <person name="Berard A."/>
            <person name="Berges H."/>
            <person name="Blanchet N."/>
            <person name="Boniface M.C."/>
            <person name="Brunel D."/>
            <person name="Catrice O."/>
            <person name="Chaidir N."/>
            <person name="Claudel C."/>
            <person name="Donnadieu C."/>
            <person name="Faraut T."/>
            <person name="Fievet G."/>
            <person name="Helmstetter N."/>
            <person name="King M."/>
            <person name="Knapp S.J."/>
            <person name="Lai Z."/>
            <person name="Le Paslier M.C."/>
            <person name="Lippi Y."/>
            <person name="Lorenzon L."/>
            <person name="Mandel J.R."/>
            <person name="Marage G."/>
            <person name="Marchand G."/>
            <person name="Marquand E."/>
            <person name="Bret-Mestries E."/>
            <person name="Morien E."/>
            <person name="Nambeesan S."/>
            <person name="Nguyen T."/>
            <person name="Pegot-Espagnet P."/>
            <person name="Pouilly N."/>
            <person name="Raftis F."/>
            <person name="Sallet E."/>
            <person name="Schiex T."/>
            <person name="Thomas J."/>
            <person name="Vandecasteele C."/>
            <person name="Vares D."/>
            <person name="Vear F."/>
            <person name="Vautrin S."/>
            <person name="Crespi M."/>
            <person name="Mangin B."/>
            <person name="Burke J.M."/>
            <person name="Salse J."/>
            <person name="Munos S."/>
            <person name="Vincourt P."/>
            <person name="Rieseberg L.H."/>
            <person name="Langlade N.B."/>
        </authorList>
    </citation>
    <scope>NUCLEOTIDE SEQUENCE</scope>
    <source>
        <tissue evidence="1">Leaves</tissue>
    </source>
</reference>
<keyword evidence="2" id="KW-1185">Reference proteome</keyword>
<reference evidence="1" key="2">
    <citation type="submission" date="2020-06" db="EMBL/GenBank/DDBJ databases">
        <title>Helianthus annuus Genome sequencing and assembly Release 2.</title>
        <authorList>
            <person name="Gouzy J."/>
            <person name="Langlade N."/>
            <person name="Munos S."/>
        </authorList>
    </citation>
    <scope>NUCLEOTIDE SEQUENCE</scope>
    <source>
        <tissue evidence="1">Leaves</tissue>
    </source>
</reference>
<evidence type="ECO:0000313" key="1">
    <source>
        <dbReference type="EMBL" id="KAF5784988.1"/>
    </source>
</evidence>
<comment type="caution">
    <text evidence="1">The sequence shown here is derived from an EMBL/GenBank/DDBJ whole genome shotgun (WGS) entry which is preliminary data.</text>
</comment>
<dbReference type="Gramene" id="mRNA:HanXRQr2_Chr10g0423281">
    <property type="protein sequence ID" value="CDS:HanXRQr2_Chr10g0423281.1"/>
    <property type="gene ID" value="HanXRQr2_Chr10g0423281"/>
</dbReference>